<accession>A0A402BC45</accession>
<keyword evidence="2" id="KW-1185">Reference proteome</keyword>
<evidence type="ECO:0000313" key="2">
    <source>
        <dbReference type="Proteomes" id="UP000287171"/>
    </source>
</evidence>
<reference evidence="2" key="1">
    <citation type="submission" date="2018-12" db="EMBL/GenBank/DDBJ databases">
        <title>Tengunoibacter tsumagoiensis gen. nov., sp. nov., Dictyobacter kobayashii sp. nov., D. alpinus sp. nov., and D. joshuensis sp. nov. and description of Dictyobacteraceae fam. nov. within the order Ktedonobacterales isolated from Tengu-no-mugimeshi.</title>
        <authorList>
            <person name="Wang C.M."/>
            <person name="Zheng Y."/>
            <person name="Sakai Y."/>
            <person name="Toyoda A."/>
            <person name="Minakuchi Y."/>
            <person name="Abe K."/>
            <person name="Yokota A."/>
            <person name="Yabe S."/>
        </authorList>
    </citation>
    <scope>NUCLEOTIDE SEQUENCE [LARGE SCALE GENOMIC DNA]</scope>
    <source>
        <strain evidence="2">Uno16</strain>
    </source>
</reference>
<proteinExistence type="predicted"/>
<dbReference type="EMBL" id="BIFT01000001">
    <property type="protein sequence ID" value="GCE28991.1"/>
    <property type="molecule type" value="Genomic_DNA"/>
</dbReference>
<evidence type="ECO:0000313" key="1">
    <source>
        <dbReference type="EMBL" id="GCE28991.1"/>
    </source>
</evidence>
<gene>
    <name evidence="1" type="ORF">KDA_44750</name>
</gene>
<dbReference type="Proteomes" id="UP000287171">
    <property type="component" value="Unassembled WGS sequence"/>
</dbReference>
<comment type="caution">
    <text evidence="1">The sequence shown here is derived from an EMBL/GenBank/DDBJ whole genome shotgun (WGS) entry which is preliminary data.</text>
</comment>
<sequence length="160" mass="18056">MLRVEIAPEDEVPVDVSIIYAFGDNFRHLLQQYGYAFVSVYTGKLGGNNRRYQVAADIEQCDEFENRQPDLFERLNFLLCAAGSIIHIFFLAAKHTVPPSGTFRVNLRLGPIEVPITLIDVEDDERIAALANRILTKHHLRHIPEPQQICILGKISATSV</sequence>
<organism evidence="1 2">
    <name type="scientific">Dictyobacter alpinus</name>
    <dbReference type="NCBI Taxonomy" id="2014873"/>
    <lineage>
        <taxon>Bacteria</taxon>
        <taxon>Bacillati</taxon>
        <taxon>Chloroflexota</taxon>
        <taxon>Ktedonobacteria</taxon>
        <taxon>Ktedonobacterales</taxon>
        <taxon>Dictyobacteraceae</taxon>
        <taxon>Dictyobacter</taxon>
    </lineage>
</organism>
<dbReference type="AlphaFoldDB" id="A0A402BC45"/>
<name>A0A402BC45_9CHLR</name>
<protein>
    <submittedName>
        <fullName evidence="1">Uncharacterized protein</fullName>
    </submittedName>
</protein>